<dbReference type="EMBL" id="CM007384">
    <property type="protein sequence ID" value="ONK72802.1"/>
    <property type="molecule type" value="Genomic_DNA"/>
</dbReference>
<reference evidence="3" key="1">
    <citation type="journal article" date="2017" name="Nat. Commun.">
        <title>The asparagus genome sheds light on the origin and evolution of a young Y chromosome.</title>
        <authorList>
            <person name="Harkess A."/>
            <person name="Zhou J."/>
            <person name="Xu C."/>
            <person name="Bowers J.E."/>
            <person name="Van der Hulst R."/>
            <person name="Ayyampalayam S."/>
            <person name="Mercati F."/>
            <person name="Riccardi P."/>
            <person name="McKain M.R."/>
            <person name="Kakrana A."/>
            <person name="Tang H."/>
            <person name="Ray J."/>
            <person name="Groenendijk J."/>
            <person name="Arikit S."/>
            <person name="Mathioni S.M."/>
            <person name="Nakano M."/>
            <person name="Shan H."/>
            <person name="Telgmann-Rauber A."/>
            <person name="Kanno A."/>
            <person name="Yue Z."/>
            <person name="Chen H."/>
            <person name="Li W."/>
            <person name="Chen Y."/>
            <person name="Xu X."/>
            <person name="Zhang Y."/>
            <person name="Luo S."/>
            <person name="Chen H."/>
            <person name="Gao J."/>
            <person name="Mao Z."/>
            <person name="Pires J.C."/>
            <person name="Luo M."/>
            <person name="Kudrna D."/>
            <person name="Wing R.A."/>
            <person name="Meyers B.C."/>
            <person name="Yi K."/>
            <person name="Kong H."/>
            <person name="Lavrijsen P."/>
            <person name="Sunseri F."/>
            <person name="Falavigna A."/>
            <person name="Ye Y."/>
            <person name="Leebens-Mack J.H."/>
            <person name="Chen G."/>
        </authorList>
    </citation>
    <scope>NUCLEOTIDE SEQUENCE [LARGE SCALE GENOMIC DNA]</scope>
    <source>
        <strain evidence="3">cv. DH0086</strain>
    </source>
</reference>
<dbReference type="Gramene" id="ONK72802">
    <property type="protein sequence ID" value="ONK72802"/>
    <property type="gene ID" value="A4U43_C04F23390"/>
</dbReference>
<organism evidence="2 3">
    <name type="scientific">Asparagus officinalis</name>
    <name type="common">Garden asparagus</name>
    <dbReference type="NCBI Taxonomy" id="4686"/>
    <lineage>
        <taxon>Eukaryota</taxon>
        <taxon>Viridiplantae</taxon>
        <taxon>Streptophyta</taxon>
        <taxon>Embryophyta</taxon>
        <taxon>Tracheophyta</taxon>
        <taxon>Spermatophyta</taxon>
        <taxon>Magnoliopsida</taxon>
        <taxon>Liliopsida</taxon>
        <taxon>Asparagales</taxon>
        <taxon>Asparagaceae</taxon>
        <taxon>Asparagoideae</taxon>
        <taxon>Asparagus</taxon>
    </lineage>
</organism>
<sequence>MTMDALLTNPSLSRSNSSRNQPSLHPAPLNPTHPHRNPSLRRLPSLSAFQDNSSRSRQIQESPASPSSEEDGSRGEQDHRKPNYLRSPVFADDGSATTSTATEYLIEGKTDRPLVGPVNQHCCGRCRGVRDAVGPARKADAKR</sequence>
<gene>
    <name evidence="2" type="ORF">A4U43_C04F23390</name>
</gene>
<keyword evidence="3" id="KW-1185">Reference proteome</keyword>
<evidence type="ECO:0000256" key="1">
    <source>
        <dbReference type="SAM" id="MobiDB-lite"/>
    </source>
</evidence>
<feature type="compositionally biased region" description="Basic and acidic residues" evidence="1">
    <location>
        <begin position="71"/>
        <end position="81"/>
    </location>
</feature>
<protein>
    <submittedName>
        <fullName evidence="2">Uncharacterized protein</fullName>
    </submittedName>
</protein>
<proteinExistence type="predicted"/>
<feature type="compositionally biased region" description="Low complexity" evidence="1">
    <location>
        <begin position="10"/>
        <end position="24"/>
    </location>
</feature>
<evidence type="ECO:0000313" key="2">
    <source>
        <dbReference type="EMBL" id="ONK72802.1"/>
    </source>
</evidence>
<name>A0A5P1F3R0_ASPOF</name>
<dbReference type="AlphaFoldDB" id="A0A5P1F3R0"/>
<feature type="region of interest" description="Disordered" evidence="1">
    <location>
        <begin position="1"/>
        <end position="97"/>
    </location>
</feature>
<accession>A0A5P1F3R0</accession>
<evidence type="ECO:0000313" key="3">
    <source>
        <dbReference type="Proteomes" id="UP000243459"/>
    </source>
</evidence>
<dbReference type="Proteomes" id="UP000243459">
    <property type="component" value="Chromosome 4"/>
</dbReference>
<feature type="compositionally biased region" description="Polar residues" evidence="1">
    <location>
        <begin position="47"/>
        <end position="67"/>
    </location>
</feature>